<dbReference type="SUPFAM" id="SSF46785">
    <property type="entry name" value="Winged helix' DNA-binding domain"/>
    <property type="match status" value="1"/>
</dbReference>
<dbReference type="InterPro" id="IPR050950">
    <property type="entry name" value="HTH-type_LysR_regulators"/>
</dbReference>
<comment type="similarity">
    <text evidence="1">Belongs to the LysR transcriptional regulatory family.</text>
</comment>
<dbReference type="InterPro" id="IPR000847">
    <property type="entry name" value="LysR_HTH_N"/>
</dbReference>
<keyword evidence="4" id="KW-0804">Transcription</keyword>
<dbReference type="Pfam" id="PF00126">
    <property type="entry name" value="HTH_1"/>
    <property type="match status" value="1"/>
</dbReference>
<proteinExistence type="inferred from homology"/>
<protein>
    <submittedName>
        <fullName evidence="6">LysR family transcriptional regulator</fullName>
    </submittedName>
</protein>
<dbReference type="PROSITE" id="PS50931">
    <property type="entry name" value="HTH_LYSR"/>
    <property type="match status" value="1"/>
</dbReference>
<evidence type="ECO:0000313" key="7">
    <source>
        <dbReference type="Proteomes" id="UP001207605"/>
    </source>
</evidence>
<sequence length="291" mass="33208">MLKYDIILDICNTHSLSATAEKYSYSQPAVSQIVKNFEKELGMQLFTRTKGGMQLLPGTEGIISSLRKICYEEDNIKLIASRLTSLENGHIRIGTLQSISYHWLPDILQEFSEEYPNITFEITVGGSKKIQDKLQQNKLDIIFSSDYKLASNVSFYPLGSDELMVLTSRTHPLSEHLSVSIQDIANEEYISDVDKLDFEAGEILDKYGIQPQIRFYMNDDFAVQKMVEAGFGISILPQLLLYHTPFDICVRPFTEHFKRTLGVAFRNDTDISPAVQKLLEYVRNWEEIAVT</sequence>
<keyword evidence="2" id="KW-0805">Transcription regulation</keyword>
<evidence type="ECO:0000256" key="4">
    <source>
        <dbReference type="ARBA" id="ARBA00023163"/>
    </source>
</evidence>
<dbReference type="PRINTS" id="PR00039">
    <property type="entry name" value="HTHLYSR"/>
</dbReference>
<evidence type="ECO:0000256" key="1">
    <source>
        <dbReference type="ARBA" id="ARBA00009437"/>
    </source>
</evidence>
<evidence type="ECO:0000256" key="2">
    <source>
        <dbReference type="ARBA" id="ARBA00023015"/>
    </source>
</evidence>
<organism evidence="6 7">
    <name type="scientific">Dorea ammoniilytica</name>
    <dbReference type="NCBI Taxonomy" id="2981788"/>
    <lineage>
        <taxon>Bacteria</taxon>
        <taxon>Bacillati</taxon>
        <taxon>Bacillota</taxon>
        <taxon>Clostridia</taxon>
        <taxon>Lachnospirales</taxon>
        <taxon>Lachnospiraceae</taxon>
        <taxon>Dorea</taxon>
    </lineage>
</organism>
<evidence type="ECO:0000259" key="5">
    <source>
        <dbReference type="PROSITE" id="PS50931"/>
    </source>
</evidence>
<dbReference type="RefSeq" id="WP_262581008.1">
    <property type="nucleotide sequence ID" value="NZ_JAOQJV010000003.1"/>
</dbReference>
<dbReference type="Gene3D" id="1.10.10.10">
    <property type="entry name" value="Winged helix-like DNA-binding domain superfamily/Winged helix DNA-binding domain"/>
    <property type="match status" value="1"/>
</dbReference>
<name>A0ABT2S452_9FIRM</name>
<evidence type="ECO:0000313" key="6">
    <source>
        <dbReference type="EMBL" id="MCU6699362.1"/>
    </source>
</evidence>
<dbReference type="InterPro" id="IPR005119">
    <property type="entry name" value="LysR_subst-bd"/>
</dbReference>
<gene>
    <name evidence="6" type="ORF">OCV65_03795</name>
</gene>
<feature type="domain" description="HTH lysR-type" evidence="5">
    <location>
        <begin position="10"/>
        <end position="56"/>
    </location>
</feature>
<dbReference type="SUPFAM" id="SSF53850">
    <property type="entry name" value="Periplasmic binding protein-like II"/>
    <property type="match status" value="1"/>
</dbReference>
<dbReference type="InterPro" id="IPR036388">
    <property type="entry name" value="WH-like_DNA-bd_sf"/>
</dbReference>
<dbReference type="Gene3D" id="3.40.190.290">
    <property type="match status" value="1"/>
</dbReference>
<dbReference type="Pfam" id="PF03466">
    <property type="entry name" value="LysR_substrate"/>
    <property type="match status" value="1"/>
</dbReference>
<comment type="caution">
    <text evidence="6">The sequence shown here is derived from an EMBL/GenBank/DDBJ whole genome shotgun (WGS) entry which is preliminary data.</text>
</comment>
<reference evidence="6 7" key="1">
    <citation type="journal article" date="2021" name="ISME Commun">
        <title>Automated analysis of genomic sequences facilitates high-throughput and comprehensive description of bacteria.</title>
        <authorList>
            <person name="Hitch T.C.A."/>
        </authorList>
    </citation>
    <scope>NUCLEOTIDE SEQUENCE [LARGE SCALE GENOMIC DNA]</scope>
    <source>
        <strain evidence="6 7">Sanger_02</strain>
    </source>
</reference>
<evidence type="ECO:0000256" key="3">
    <source>
        <dbReference type="ARBA" id="ARBA00023125"/>
    </source>
</evidence>
<dbReference type="PANTHER" id="PTHR30419">
    <property type="entry name" value="HTH-TYPE TRANSCRIPTIONAL REGULATOR YBHD"/>
    <property type="match status" value="1"/>
</dbReference>
<accession>A0ABT2S452</accession>
<dbReference type="EMBL" id="JAOQJV010000003">
    <property type="protein sequence ID" value="MCU6699362.1"/>
    <property type="molecule type" value="Genomic_DNA"/>
</dbReference>
<keyword evidence="7" id="KW-1185">Reference proteome</keyword>
<dbReference type="InterPro" id="IPR036390">
    <property type="entry name" value="WH_DNA-bd_sf"/>
</dbReference>
<dbReference type="Proteomes" id="UP001207605">
    <property type="component" value="Unassembled WGS sequence"/>
</dbReference>
<dbReference type="CDD" id="cd05466">
    <property type="entry name" value="PBP2_LTTR_substrate"/>
    <property type="match status" value="1"/>
</dbReference>
<keyword evidence="3" id="KW-0238">DNA-binding</keyword>
<dbReference type="PANTHER" id="PTHR30419:SF28">
    <property type="entry name" value="HTH-TYPE TRANSCRIPTIONAL REGULATOR BSDA"/>
    <property type="match status" value="1"/>
</dbReference>